<evidence type="ECO:0000256" key="2">
    <source>
        <dbReference type="SAM" id="SignalP"/>
    </source>
</evidence>
<dbReference type="Gene3D" id="3.40.50.410">
    <property type="entry name" value="von Willebrand factor, type A domain"/>
    <property type="match status" value="1"/>
</dbReference>
<dbReference type="Proteomes" id="UP001596091">
    <property type="component" value="Unassembled WGS sequence"/>
</dbReference>
<proteinExistence type="predicted"/>
<feature type="region of interest" description="Disordered" evidence="1">
    <location>
        <begin position="31"/>
        <end position="115"/>
    </location>
</feature>
<evidence type="ECO:0000313" key="3">
    <source>
        <dbReference type="EMBL" id="MFC5861372.1"/>
    </source>
</evidence>
<keyword evidence="4" id="KW-1185">Reference proteome</keyword>
<dbReference type="InterPro" id="IPR036465">
    <property type="entry name" value="vWFA_dom_sf"/>
</dbReference>
<dbReference type="InterPro" id="IPR017802">
    <property type="entry name" value="VWFA-rel_acidobac-type"/>
</dbReference>
<protein>
    <submittedName>
        <fullName evidence="3">VWA domain-containing protein</fullName>
    </submittedName>
</protein>
<evidence type="ECO:0000313" key="4">
    <source>
        <dbReference type="Proteomes" id="UP001596091"/>
    </source>
</evidence>
<name>A0ABW1EDL2_9BACT</name>
<dbReference type="EMBL" id="JBHSPH010000001">
    <property type="protein sequence ID" value="MFC5861372.1"/>
    <property type="molecule type" value="Genomic_DNA"/>
</dbReference>
<gene>
    <name evidence="3" type="ORF">ACFPT7_03620</name>
</gene>
<feature type="compositionally biased region" description="Low complexity" evidence="1">
    <location>
        <begin position="61"/>
        <end position="88"/>
    </location>
</feature>
<organism evidence="3 4">
    <name type="scientific">Acidicapsa dinghuensis</name>
    <dbReference type="NCBI Taxonomy" id="2218256"/>
    <lineage>
        <taxon>Bacteria</taxon>
        <taxon>Pseudomonadati</taxon>
        <taxon>Acidobacteriota</taxon>
        <taxon>Terriglobia</taxon>
        <taxon>Terriglobales</taxon>
        <taxon>Acidobacteriaceae</taxon>
        <taxon>Acidicapsa</taxon>
    </lineage>
</organism>
<sequence length="449" mass="47879">MNRCPIRIFGALVALAGFSQISLPMCAQSATQAPSQSQSAVPDAPVPQNPAPLADQKNQITPGIGSQSSTTTPSGSSTPASSGANPDFTPAPPPATPNVQGPPPQLPQSGKGVEEATTIIRSYTNAVEVPVTVTDPKGIWVAGLSYRDFRIYENNKPQHISFFTVDPFPLSIAFVIDQSLTSDVMAKVNQSLGAIQAALTPYDEAAVFTYNKITNQATGFTGGQSHRLEAVLALTKATGRDELVPIAGGPLAGCSITSNGSCVTPVLQPGGATGGSFEMNLPKEVHPLNDAILEAAKALASRPVGRRRVLYVISDGKEYGSKASTKEVIRYLQTNKIALYATVVGDSARWGEGYLSRFHIPLQMVDDVLPKYTTATGGSLDLEKNANGIEKSYQHLAEQARAQYTLVYYSDEPAIDDKYRKIEVRVDRPSKEIEVTAKPGYYPSAQDVH</sequence>
<dbReference type="RefSeq" id="WP_263333824.1">
    <property type="nucleotide sequence ID" value="NZ_JAGSYH010000002.1"/>
</dbReference>
<accession>A0ABW1EDL2</accession>
<comment type="caution">
    <text evidence="3">The sequence shown here is derived from an EMBL/GenBank/DDBJ whole genome shotgun (WGS) entry which is preliminary data.</text>
</comment>
<evidence type="ECO:0000256" key="1">
    <source>
        <dbReference type="SAM" id="MobiDB-lite"/>
    </source>
</evidence>
<dbReference type="NCBIfam" id="TIGR03436">
    <property type="entry name" value="acidobact_VWFA"/>
    <property type="match status" value="1"/>
</dbReference>
<feature type="signal peptide" evidence="2">
    <location>
        <begin position="1"/>
        <end position="29"/>
    </location>
</feature>
<feature type="chain" id="PRO_5047540343" evidence="2">
    <location>
        <begin position="30"/>
        <end position="449"/>
    </location>
</feature>
<feature type="compositionally biased region" description="Pro residues" evidence="1">
    <location>
        <begin position="89"/>
        <end position="106"/>
    </location>
</feature>
<feature type="compositionally biased region" description="Low complexity" evidence="1">
    <location>
        <begin position="31"/>
        <end position="40"/>
    </location>
</feature>
<keyword evidence="2" id="KW-0732">Signal</keyword>
<dbReference type="SUPFAM" id="SSF53300">
    <property type="entry name" value="vWA-like"/>
    <property type="match status" value="1"/>
</dbReference>
<reference evidence="4" key="1">
    <citation type="journal article" date="2019" name="Int. J. Syst. Evol. Microbiol.">
        <title>The Global Catalogue of Microorganisms (GCM) 10K type strain sequencing project: providing services to taxonomists for standard genome sequencing and annotation.</title>
        <authorList>
            <consortium name="The Broad Institute Genomics Platform"/>
            <consortium name="The Broad Institute Genome Sequencing Center for Infectious Disease"/>
            <person name="Wu L."/>
            <person name="Ma J."/>
        </authorList>
    </citation>
    <scope>NUCLEOTIDE SEQUENCE [LARGE SCALE GENOMIC DNA]</scope>
    <source>
        <strain evidence="4">JCM 4087</strain>
    </source>
</reference>